<organism evidence="2 3">
    <name type="scientific">Lacrimispora xylanisolvens</name>
    <dbReference type="NCBI Taxonomy" id="384636"/>
    <lineage>
        <taxon>Bacteria</taxon>
        <taxon>Bacillati</taxon>
        <taxon>Bacillota</taxon>
        <taxon>Clostridia</taxon>
        <taxon>Lachnospirales</taxon>
        <taxon>Lachnospiraceae</taxon>
        <taxon>Lacrimispora</taxon>
    </lineage>
</organism>
<evidence type="ECO:0000259" key="1">
    <source>
        <dbReference type="Pfam" id="PF14280"/>
    </source>
</evidence>
<dbReference type="InterPro" id="IPR025375">
    <property type="entry name" value="DUF4365"/>
</dbReference>
<proteinExistence type="predicted"/>
<reference evidence="2 3" key="1">
    <citation type="submission" date="2018-02" db="EMBL/GenBank/DDBJ databases">
        <title>Genomic Encyclopedia of Archaeal and Bacterial Type Strains, Phase II (KMG-II): from individual species to whole genera.</title>
        <authorList>
            <person name="Goeker M."/>
        </authorList>
    </citation>
    <scope>NUCLEOTIDE SEQUENCE [LARGE SCALE GENOMIC DNA]</scope>
    <source>
        <strain evidence="2 3">DSM 3808</strain>
    </source>
</reference>
<dbReference type="AlphaFoldDB" id="A0A2S6HJ62"/>
<accession>A0A2S6HJ62</accession>
<dbReference type="OrthoDB" id="516854at2"/>
<dbReference type="Pfam" id="PF14280">
    <property type="entry name" value="DUF4365"/>
    <property type="match status" value="1"/>
</dbReference>
<feature type="domain" description="DUF4365" evidence="1">
    <location>
        <begin position="8"/>
        <end position="162"/>
    </location>
</feature>
<evidence type="ECO:0000313" key="3">
    <source>
        <dbReference type="Proteomes" id="UP000237749"/>
    </source>
</evidence>
<protein>
    <submittedName>
        <fullName evidence="2">Uncharacterized protein DUF4365</fullName>
    </submittedName>
</protein>
<gene>
    <name evidence="2" type="ORF">BXY41_11638</name>
</gene>
<dbReference type="Proteomes" id="UP000237749">
    <property type="component" value="Unassembled WGS sequence"/>
</dbReference>
<sequence length="168" mass="19332">MTEEHTKEQLSVAYAQAISAYAGLSFQEYKSDYGLDARINDIEYSTDRKRHWQTGFGIDIQLKSTVNAKIKSGIIIYDLEVKNYKDLIQLNIGTPRILILFVLPKNRNDWVQVSCNEMKLEKCAYWCSLKGLPDTKNGQKVRIKIPETQMLTAVELIRLMDMVKRGVL</sequence>
<evidence type="ECO:0000313" key="2">
    <source>
        <dbReference type="EMBL" id="PPK77500.1"/>
    </source>
</evidence>
<name>A0A2S6HJ62_9FIRM</name>
<comment type="caution">
    <text evidence="2">The sequence shown here is derived from an EMBL/GenBank/DDBJ whole genome shotgun (WGS) entry which is preliminary data.</text>
</comment>
<dbReference type="EMBL" id="PTJA01000016">
    <property type="protein sequence ID" value="PPK77500.1"/>
    <property type="molecule type" value="Genomic_DNA"/>
</dbReference>
<dbReference type="RefSeq" id="WP_104439273.1">
    <property type="nucleotide sequence ID" value="NZ_PTJA01000016.1"/>
</dbReference>
<keyword evidence="3" id="KW-1185">Reference proteome</keyword>